<organism evidence="2 3">
    <name type="scientific">Pseudonocardia kunmingensis</name>
    <dbReference type="NCBI Taxonomy" id="630975"/>
    <lineage>
        <taxon>Bacteria</taxon>
        <taxon>Bacillati</taxon>
        <taxon>Actinomycetota</taxon>
        <taxon>Actinomycetes</taxon>
        <taxon>Pseudonocardiales</taxon>
        <taxon>Pseudonocardiaceae</taxon>
        <taxon>Pseudonocardia</taxon>
    </lineage>
</organism>
<dbReference type="Proteomes" id="UP000315677">
    <property type="component" value="Unassembled WGS sequence"/>
</dbReference>
<dbReference type="RefSeq" id="WP_142049245.1">
    <property type="nucleotide sequence ID" value="NZ_VFPA01000001.1"/>
</dbReference>
<evidence type="ECO:0000259" key="1">
    <source>
        <dbReference type="Pfam" id="PF04149"/>
    </source>
</evidence>
<sequence>MAPLQLDWVKASRSYGHGDCVELAPAGDMIALRDSKRPEAPHLLFTRAEIAAFLDGARRGEFDHLLG</sequence>
<evidence type="ECO:0000313" key="3">
    <source>
        <dbReference type="Proteomes" id="UP000315677"/>
    </source>
</evidence>
<accession>A0A543DZA3</accession>
<protein>
    <submittedName>
        <fullName evidence="2">Uncharacterized protein DUF397</fullName>
    </submittedName>
</protein>
<dbReference type="EMBL" id="VFPA01000001">
    <property type="protein sequence ID" value="TQM14646.1"/>
    <property type="molecule type" value="Genomic_DNA"/>
</dbReference>
<dbReference type="OrthoDB" id="4330022at2"/>
<dbReference type="AlphaFoldDB" id="A0A543DZA3"/>
<dbReference type="Pfam" id="PF04149">
    <property type="entry name" value="DUF397"/>
    <property type="match status" value="1"/>
</dbReference>
<feature type="domain" description="DUF397" evidence="1">
    <location>
        <begin position="7"/>
        <end position="58"/>
    </location>
</feature>
<dbReference type="InterPro" id="IPR007278">
    <property type="entry name" value="DUF397"/>
</dbReference>
<proteinExistence type="predicted"/>
<name>A0A543DZA3_9PSEU</name>
<keyword evidence="3" id="KW-1185">Reference proteome</keyword>
<reference evidence="2 3" key="1">
    <citation type="submission" date="2019-06" db="EMBL/GenBank/DDBJ databases">
        <title>Sequencing the genomes of 1000 actinobacteria strains.</title>
        <authorList>
            <person name="Klenk H.-P."/>
        </authorList>
    </citation>
    <scope>NUCLEOTIDE SEQUENCE [LARGE SCALE GENOMIC DNA]</scope>
    <source>
        <strain evidence="2 3">DSM 45301</strain>
    </source>
</reference>
<gene>
    <name evidence="2" type="ORF">FB558_1414</name>
</gene>
<comment type="caution">
    <text evidence="2">The sequence shown here is derived from an EMBL/GenBank/DDBJ whole genome shotgun (WGS) entry which is preliminary data.</text>
</comment>
<evidence type="ECO:0000313" key="2">
    <source>
        <dbReference type="EMBL" id="TQM14646.1"/>
    </source>
</evidence>